<protein>
    <submittedName>
        <fullName evidence="2">Uncharacterized protein</fullName>
    </submittedName>
</protein>
<evidence type="ECO:0000256" key="1">
    <source>
        <dbReference type="SAM" id="MobiDB-lite"/>
    </source>
</evidence>
<proteinExistence type="predicted"/>
<dbReference type="OrthoDB" id="2524173at2759"/>
<organism evidence="2 3">
    <name type="scientific">Rhodotorula taiwanensis</name>
    <dbReference type="NCBI Taxonomy" id="741276"/>
    <lineage>
        <taxon>Eukaryota</taxon>
        <taxon>Fungi</taxon>
        <taxon>Dikarya</taxon>
        <taxon>Basidiomycota</taxon>
        <taxon>Pucciniomycotina</taxon>
        <taxon>Microbotryomycetes</taxon>
        <taxon>Sporidiobolales</taxon>
        <taxon>Sporidiobolaceae</taxon>
        <taxon>Rhodotorula</taxon>
    </lineage>
</organism>
<reference evidence="2 3" key="1">
    <citation type="journal article" date="2018" name="Front. Microbiol.">
        <title>Prospects for Fungal Bioremediation of Acidic Radioactive Waste Sites: Characterization and Genome Sequence of Rhodotorula taiwanensis MD1149.</title>
        <authorList>
            <person name="Tkavc R."/>
            <person name="Matrosova V.Y."/>
            <person name="Grichenko O.E."/>
            <person name="Gostincar C."/>
            <person name="Volpe R.P."/>
            <person name="Klimenkova P."/>
            <person name="Gaidamakova E.K."/>
            <person name="Zhou C.E."/>
            <person name="Stewart B.J."/>
            <person name="Lyman M.G."/>
            <person name="Malfatti S.A."/>
            <person name="Rubinfeld B."/>
            <person name="Courtot M."/>
            <person name="Singh J."/>
            <person name="Dalgard C.L."/>
            <person name="Hamilton T."/>
            <person name="Frey K.G."/>
            <person name="Gunde-Cimerman N."/>
            <person name="Dugan L."/>
            <person name="Daly M.J."/>
        </authorList>
    </citation>
    <scope>NUCLEOTIDE SEQUENCE [LARGE SCALE GENOMIC DNA]</scope>
    <source>
        <strain evidence="2 3">MD1149</strain>
    </source>
</reference>
<accession>A0A2S5BGA6</accession>
<evidence type="ECO:0000313" key="3">
    <source>
        <dbReference type="Proteomes" id="UP000237144"/>
    </source>
</evidence>
<dbReference type="EMBL" id="PJQD01000011">
    <property type="protein sequence ID" value="POY75800.1"/>
    <property type="molecule type" value="Genomic_DNA"/>
</dbReference>
<comment type="caution">
    <text evidence="2">The sequence shown here is derived from an EMBL/GenBank/DDBJ whole genome shotgun (WGS) entry which is preliminary data.</text>
</comment>
<keyword evidence="3" id="KW-1185">Reference proteome</keyword>
<name>A0A2S5BGA6_9BASI</name>
<dbReference type="Proteomes" id="UP000237144">
    <property type="component" value="Unassembled WGS sequence"/>
</dbReference>
<evidence type="ECO:0000313" key="2">
    <source>
        <dbReference type="EMBL" id="POY75800.1"/>
    </source>
</evidence>
<dbReference type="AlphaFoldDB" id="A0A2S5BGA6"/>
<sequence>MSVPAHHLDYAQSTYFVLSTSSSAPPPLPSSNSTSALSYIGPVGDGLMANEHIIALQNVPTGAADRSADVDRAKKELKGTAGVEHVEVMQAKQRRQVDRRSGSRVTL</sequence>
<gene>
    <name evidence="2" type="ORF">BMF94_1113</name>
</gene>
<feature type="region of interest" description="Disordered" evidence="1">
    <location>
        <begin position="84"/>
        <end position="107"/>
    </location>
</feature>